<dbReference type="PANTHER" id="PTHR43269:SF2">
    <property type="entry name" value="SODIUM_PROTON ANTIPORTER 1-RELATED"/>
    <property type="match status" value="1"/>
</dbReference>
<keyword evidence="4 11" id="KW-0812">Transmembrane</keyword>
<keyword evidence="3" id="KW-0050">Antiport</keyword>
<dbReference type="InterPro" id="IPR045016">
    <property type="entry name" value="NhaD-like"/>
</dbReference>
<dbReference type="Proteomes" id="UP001303899">
    <property type="component" value="Unassembled WGS sequence"/>
</dbReference>
<dbReference type="Pfam" id="PF03600">
    <property type="entry name" value="CitMHS"/>
    <property type="match status" value="1"/>
</dbReference>
<keyword evidence="2" id="KW-0813">Transport</keyword>
<feature type="transmembrane region" description="Helical" evidence="11">
    <location>
        <begin position="331"/>
        <end position="358"/>
    </location>
</feature>
<evidence type="ECO:0000256" key="5">
    <source>
        <dbReference type="ARBA" id="ARBA00022989"/>
    </source>
</evidence>
<evidence type="ECO:0000256" key="11">
    <source>
        <dbReference type="SAM" id="Phobius"/>
    </source>
</evidence>
<evidence type="ECO:0000256" key="3">
    <source>
        <dbReference type="ARBA" id="ARBA00022449"/>
    </source>
</evidence>
<dbReference type="NCBIfam" id="NF038006">
    <property type="entry name" value="NhaD_1"/>
    <property type="match status" value="1"/>
</dbReference>
<evidence type="ECO:0000256" key="1">
    <source>
        <dbReference type="ARBA" id="ARBA00004141"/>
    </source>
</evidence>
<evidence type="ECO:0000256" key="10">
    <source>
        <dbReference type="ARBA" id="ARBA00025753"/>
    </source>
</evidence>
<reference evidence="13 14" key="1">
    <citation type="submission" date="2023-12" db="EMBL/GenBank/DDBJ databases">
        <title>Novel species of the genus Arcicella isolated from rivers.</title>
        <authorList>
            <person name="Lu H."/>
        </authorList>
    </citation>
    <scope>NUCLEOTIDE SEQUENCE [LARGE SCALE GENOMIC DNA]</scope>
    <source>
        <strain evidence="13 14">DC2W</strain>
    </source>
</reference>
<dbReference type="InterPro" id="IPR004680">
    <property type="entry name" value="Cit_transptr-like_dom"/>
</dbReference>
<evidence type="ECO:0000259" key="12">
    <source>
        <dbReference type="Pfam" id="PF03600"/>
    </source>
</evidence>
<comment type="similarity">
    <text evidence="10">Belongs to the NhaD Na(+)/H(+) (TC 2.A.62) antiporter family.</text>
</comment>
<feature type="transmembrane region" description="Helical" evidence="11">
    <location>
        <begin position="27"/>
        <end position="46"/>
    </location>
</feature>
<keyword evidence="14" id="KW-1185">Reference proteome</keyword>
<evidence type="ECO:0000256" key="6">
    <source>
        <dbReference type="ARBA" id="ARBA00023053"/>
    </source>
</evidence>
<keyword evidence="5 11" id="KW-1133">Transmembrane helix</keyword>
<evidence type="ECO:0000256" key="9">
    <source>
        <dbReference type="ARBA" id="ARBA00023201"/>
    </source>
</evidence>
<accession>A0ABU5S040</accession>
<evidence type="ECO:0000313" key="13">
    <source>
        <dbReference type="EMBL" id="MEA5401824.1"/>
    </source>
</evidence>
<dbReference type="EMBL" id="JAYGIL010000003">
    <property type="protein sequence ID" value="MEA5401824.1"/>
    <property type="molecule type" value="Genomic_DNA"/>
</dbReference>
<feature type="domain" description="Citrate transporter-like" evidence="12">
    <location>
        <begin position="18"/>
        <end position="352"/>
    </location>
</feature>
<feature type="transmembrane region" description="Helical" evidence="11">
    <location>
        <begin position="253"/>
        <end position="270"/>
    </location>
</feature>
<keyword evidence="9" id="KW-0739">Sodium transport</keyword>
<sequence length="430" mass="46916">MQILIISIFVIGYLGIALEHPIKINKTATALLTGVLCWTIYVVFSSDKELVLSELSHHLGSVSEILFFLLGAMTIVELIDAHQGFKLITDRITSKNKVTLLWTIAFITFFLSSVLDNLTSAIVMVSVIRKLIKDSESRKLFAGIVIIAANAGGAWSPIGDVTTTMLWIGGQITPTNIIKTLLFPSLISLIIPLIYLTFQLKGSVKKAKGEEAKPEEVHQIIIQTQNSLIMLFTGFCTLLFVPIFKTITHLPPYMGILLGLSIVWIVSEILHSGKDEEEKKPFTVAHALSKIDTSSILFFLGILIAIAALESTHLLTELATWMDKSIGNQDIIVVVIGLASAVIDNVPLVAASMGMYDLTAFPTDSKLWEFMAYCAGTGGSVLIIGSAAGVAVMGMEKIDFLWYMRKISFTALLGYFAGVGAYLLIFALLH</sequence>
<proteinExistence type="inferred from homology"/>
<feature type="transmembrane region" description="Helical" evidence="11">
    <location>
        <begin position="58"/>
        <end position="79"/>
    </location>
</feature>
<gene>
    <name evidence="13" type="primary">nhaD</name>
    <name evidence="13" type="ORF">VB776_02780</name>
</gene>
<feature type="transmembrane region" description="Helical" evidence="11">
    <location>
        <begin position="178"/>
        <end position="198"/>
    </location>
</feature>
<feature type="transmembrane region" description="Helical" evidence="11">
    <location>
        <begin position="140"/>
        <end position="158"/>
    </location>
</feature>
<dbReference type="RefSeq" id="WP_323325795.1">
    <property type="nucleotide sequence ID" value="NZ_JAYGIL010000003.1"/>
</dbReference>
<evidence type="ECO:0000256" key="4">
    <source>
        <dbReference type="ARBA" id="ARBA00022692"/>
    </source>
</evidence>
<organism evidence="13 14">
    <name type="scientific">Arcicella gelida</name>
    <dbReference type="NCBI Taxonomy" id="2984195"/>
    <lineage>
        <taxon>Bacteria</taxon>
        <taxon>Pseudomonadati</taxon>
        <taxon>Bacteroidota</taxon>
        <taxon>Cytophagia</taxon>
        <taxon>Cytophagales</taxon>
        <taxon>Flectobacillaceae</taxon>
        <taxon>Arcicella</taxon>
    </lineage>
</organism>
<comment type="subcellular location">
    <subcellularLocation>
        <location evidence="1">Membrane</location>
        <topology evidence="1">Multi-pass membrane protein</topology>
    </subcellularLocation>
</comment>
<comment type="caution">
    <text evidence="13">The sequence shown here is derived from an EMBL/GenBank/DDBJ whole genome shotgun (WGS) entry which is preliminary data.</text>
</comment>
<feature type="transmembrane region" description="Helical" evidence="11">
    <location>
        <begin position="228"/>
        <end position="247"/>
    </location>
</feature>
<feature type="transmembrane region" description="Helical" evidence="11">
    <location>
        <begin position="370"/>
        <end position="395"/>
    </location>
</feature>
<evidence type="ECO:0000256" key="7">
    <source>
        <dbReference type="ARBA" id="ARBA00023065"/>
    </source>
</evidence>
<feature type="transmembrane region" description="Helical" evidence="11">
    <location>
        <begin position="291"/>
        <end position="311"/>
    </location>
</feature>
<feature type="transmembrane region" description="Helical" evidence="11">
    <location>
        <begin position="407"/>
        <end position="429"/>
    </location>
</feature>
<feature type="transmembrane region" description="Helical" evidence="11">
    <location>
        <begin position="99"/>
        <end position="128"/>
    </location>
</feature>
<protein>
    <submittedName>
        <fullName evidence="13">Sodium:proton antiporter NhaD</fullName>
    </submittedName>
</protein>
<dbReference type="PANTHER" id="PTHR43269">
    <property type="entry name" value="SODIUM/PROTON ANTIPORTER 1-RELATED"/>
    <property type="match status" value="1"/>
</dbReference>
<evidence type="ECO:0000256" key="8">
    <source>
        <dbReference type="ARBA" id="ARBA00023136"/>
    </source>
</evidence>
<keyword evidence="8 11" id="KW-0472">Membrane</keyword>
<keyword evidence="6" id="KW-0915">Sodium</keyword>
<name>A0ABU5S040_9BACT</name>
<keyword evidence="7" id="KW-0406">Ion transport</keyword>
<evidence type="ECO:0000256" key="2">
    <source>
        <dbReference type="ARBA" id="ARBA00022448"/>
    </source>
</evidence>
<evidence type="ECO:0000313" key="14">
    <source>
        <dbReference type="Proteomes" id="UP001303899"/>
    </source>
</evidence>